<dbReference type="AlphaFoldDB" id="G5HQH8"/>
<dbReference type="Proteomes" id="UP000003763">
    <property type="component" value="Unassembled WGS sequence"/>
</dbReference>
<dbReference type="HOGENOM" id="CLU_1308324_0_0_9"/>
<dbReference type="RefSeq" id="WP_007868200.1">
    <property type="nucleotide sequence ID" value="NZ_JH376428.1"/>
</dbReference>
<accession>G5HQH8</accession>
<gene>
    <name evidence="1" type="ORF">HMPREF9469_04840</name>
</gene>
<organism evidence="1 2">
    <name type="scientific">[Clostridium] citroniae WAL-17108</name>
    <dbReference type="NCBI Taxonomy" id="742733"/>
    <lineage>
        <taxon>Bacteria</taxon>
        <taxon>Bacillati</taxon>
        <taxon>Bacillota</taxon>
        <taxon>Clostridia</taxon>
        <taxon>Lachnospirales</taxon>
        <taxon>Lachnospiraceae</taxon>
        <taxon>Enterocloster</taxon>
    </lineage>
</organism>
<proteinExistence type="predicted"/>
<dbReference type="eggNOG" id="ENOG50327QS">
    <property type="taxonomic scope" value="Bacteria"/>
</dbReference>
<name>G5HQH8_9FIRM</name>
<protein>
    <submittedName>
        <fullName evidence="1">Uncharacterized protein</fullName>
    </submittedName>
</protein>
<comment type="caution">
    <text evidence="1">The sequence shown here is derived from an EMBL/GenBank/DDBJ whole genome shotgun (WGS) entry which is preliminary data.</text>
</comment>
<evidence type="ECO:0000313" key="1">
    <source>
        <dbReference type="EMBL" id="EHE96304.1"/>
    </source>
</evidence>
<reference evidence="1 2" key="1">
    <citation type="submission" date="2011-08" db="EMBL/GenBank/DDBJ databases">
        <title>The Genome Sequence of Clostridium citroniae WAL-17108.</title>
        <authorList>
            <consortium name="The Broad Institute Genome Sequencing Platform"/>
            <person name="Earl A."/>
            <person name="Ward D."/>
            <person name="Feldgarden M."/>
            <person name="Gevers D."/>
            <person name="Finegold S.M."/>
            <person name="Summanen P.H."/>
            <person name="Molitoris D.R."/>
            <person name="Vaisanen M.L."/>
            <person name="Daigneault M."/>
            <person name="Allen-Vercoe E."/>
            <person name="Young S.K."/>
            <person name="Zeng Q."/>
            <person name="Gargeya S."/>
            <person name="Fitzgerald M."/>
            <person name="Haas B."/>
            <person name="Abouelleil A."/>
            <person name="Alvarado L."/>
            <person name="Arachchi H.M."/>
            <person name="Berlin A."/>
            <person name="Brown A."/>
            <person name="Chapman S.B."/>
            <person name="Chen Z."/>
            <person name="Dunbar C."/>
            <person name="Freedman E."/>
            <person name="Gearin G."/>
            <person name="Gellesch M."/>
            <person name="Goldberg J."/>
            <person name="Griggs A."/>
            <person name="Gujja S."/>
            <person name="Heiman D."/>
            <person name="Howarth C."/>
            <person name="Larson L."/>
            <person name="Lui A."/>
            <person name="MacDonald P.J.P."/>
            <person name="Montmayeur A."/>
            <person name="Murphy C."/>
            <person name="Neiman D."/>
            <person name="Pearson M."/>
            <person name="Priest M."/>
            <person name="Roberts A."/>
            <person name="Saif S."/>
            <person name="Shea T."/>
            <person name="Shenoy N."/>
            <person name="Sisk P."/>
            <person name="Stolte C."/>
            <person name="Sykes S."/>
            <person name="Wortman J."/>
            <person name="Nusbaum C."/>
            <person name="Birren B."/>
        </authorList>
    </citation>
    <scope>NUCLEOTIDE SEQUENCE [LARGE SCALE GENOMIC DNA]</scope>
    <source>
        <strain evidence="1 2">WAL-17108</strain>
    </source>
</reference>
<dbReference type="EMBL" id="ADLJ01000044">
    <property type="protein sequence ID" value="EHE96304.1"/>
    <property type="molecule type" value="Genomic_DNA"/>
</dbReference>
<evidence type="ECO:0000313" key="2">
    <source>
        <dbReference type="Proteomes" id="UP000003763"/>
    </source>
</evidence>
<sequence length="210" mass="23569">MSKTAMTGKQVKEVLRQALSGIYFENGLYGVVTDVLYEYTVTEDGLMAEFGKCLTLNIPISDEEIFTNYAIEGADGEEIEEAMQQEWDGSTYFDYKFEISGYTLCFSTVDKGTTLTWEQFKELTDSNDGIFAICSVDGGSLYIDARNCTIGVNDTEVEIGSQAVHTTIDSKIIEEIHNDSGESGYITYRFEFNNGMSDMEIELDYSVHKF</sequence>